<proteinExistence type="predicted"/>
<dbReference type="Gene3D" id="3.30.700.10">
    <property type="entry name" value="Glycoprotein, Type 4 Pilin"/>
    <property type="match status" value="1"/>
</dbReference>
<name>A0AAW6TPZ0_9BACT</name>
<dbReference type="EMBL" id="JASCXX010000001">
    <property type="protein sequence ID" value="MDI6447615.1"/>
    <property type="molecule type" value="Genomic_DNA"/>
</dbReference>
<comment type="caution">
    <text evidence="2">The sequence shown here is derived from an EMBL/GenBank/DDBJ whole genome shotgun (WGS) entry which is preliminary data.</text>
</comment>
<dbReference type="NCBIfam" id="TIGR02532">
    <property type="entry name" value="IV_pilin_GFxxxE"/>
    <property type="match status" value="1"/>
</dbReference>
<dbReference type="SUPFAM" id="SSF54523">
    <property type="entry name" value="Pili subunits"/>
    <property type="match status" value="1"/>
</dbReference>
<reference evidence="2" key="1">
    <citation type="submission" date="2023-05" db="EMBL/GenBank/DDBJ databases">
        <title>Anaerotaeda fermentans gen. nov., sp. nov., a novel anaerobic planctomycete of the new family within the order Sedimentisphaerales isolated from Taman Peninsula, Russia.</title>
        <authorList>
            <person name="Khomyakova M.A."/>
            <person name="Merkel A.Y."/>
            <person name="Slobodkin A.I."/>
        </authorList>
    </citation>
    <scope>NUCLEOTIDE SEQUENCE</scope>
    <source>
        <strain evidence="2">M17dextr</strain>
    </source>
</reference>
<keyword evidence="1" id="KW-1133">Transmembrane helix</keyword>
<keyword evidence="1" id="KW-0472">Membrane</keyword>
<dbReference type="Pfam" id="PF07963">
    <property type="entry name" value="N_methyl"/>
    <property type="match status" value="1"/>
</dbReference>
<dbReference type="PANTHER" id="PTHR30093:SF2">
    <property type="entry name" value="TYPE II SECRETION SYSTEM PROTEIN H"/>
    <property type="match status" value="1"/>
</dbReference>
<protein>
    <submittedName>
        <fullName evidence="2">Type II secretion system protein</fullName>
    </submittedName>
</protein>
<organism evidence="2 3">
    <name type="scientific">Anaerobaca lacustris</name>
    <dbReference type="NCBI Taxonomy" id="3044600"/>
    <lineage>
        <taxon>Bacteria</taxon>
        <taxon>Pseudomonadati</taxon>
        <taxon>Planctomycetota</taxon>
        <taxon>Phycisphaerae</taxon>
        <taxon>Sedimentisphaerales</taxon>
        <taxon>Anaerobacaceae</taxon>
        <taxon>Anaerobaca</taxon>
    </lineage>
</organism>
<keyword evidence="1" id="KW-0812">Transmembrane</keyword>
<feature type="transmembrane region" description="Helical" evidence="1">
    <location>
        <begin position="6"/>
        <end position="26"/>
    </location>
</feature>
<dbReference type="RefSeq" id="WP_349243025.1">
    <property type="nucleotide sequence ID" value="NZ_JASCXX010000001.1"/>
</dbReference>
<evidence type="ECO:0000256" key="1">
    <source>
        <dbReference type="SAM" id="Phobius"/>
    </source>
</evidence>
<accession>A0AAW6TPZ0</accession>
<evidence type="ECO:0000313" key="2">
    <source>
        <dbReference type="EMBL" id="MDI6447615.1"/>
    </source>
</evidence>
<sequence length="286" mass="31701">MRKSSAFTLIELLVVISVIAVLMAILMPALGKARELAQGAACKGNLKNYTLAVAMYLDDHDRKFPQPERCYFSQLDRYPVEAGLPGNHLHLRWCNGDVELKSNPQYGGMLARYLGDARAFICPTFKTLAVRHSDDQFFMANGASIRDYEPWYNYTMNAYLGSANSDVKEIGVRKDTDVKHPATTFSFTEESARVDTAYNASGLNDTFMIPGSDAMVKSWISQTGGDLRQIIPGPEGVGPFYDVVAGFHHAPTGDKLRGRGNCAFLDGHVDAISRAETFYYAYPKKK</sequence>
<dbReference type="Proteomes" id="UP001431776">
    <property type="component" value="Unassembled WGS sequence"/>
</dbReference>
<dbReference type="PANTHER" id="PTHR30093">
    <property type="entry name" value="GENERAL SECRETION PATHWAY PROTEIN G"/>
    <property type="match status" value="1"/>
</dbReference>
<evidence type="ECO:0000313" key="3">
    <source>
        <dbReference type="Proteomes" id="UP001431776"/>
    </source>
</evidence>
<dbReference type="InterPro" id="IPR045584">
    <property type="entry name" value="Pilin-like"/>
</dbReference>
<dbReference type="AlphaFoldDB" id="A0AAW6TPZ0"/>
<keyword evidence="3" id="KW-1185">Reference proteome</keyword>
<gene>
    <name evidence="2" type="ORF">QJ522_01060</name>
</gene>
<dbReference type="InterPro" id="IPR012902">
    <property type="entry name" value="N_methyl_site"/>
</dbReference>